<evidence type="ECO:0000256" key="1">
    <source>
        <dbReference type="SAM" id="MobiDB-lite"/>
    </source>
</evidence>
<dbReference type="EMBL" id="JAPCID010000047">
    <property type="protein sequence ID" value="MDA0140911.1"/>
    <property type="molecule type" value="Genomic_DNA"/>
</dbReference>
<feature type="compositionally biased region" description="Basic and acidic residues" evidence="1">
    <location>
        <begin position="159"/>
        <end position="170"/>
    </location>
</feature>
<dbReference type="RefSeq" id="WP_202958329.1">
    <property type="nucleotide sequence ID" value="NZ_JAPCID010000047.1"/>
</dbReference>
<accession>A0ABT4RQW6</accession>
<organism evidence="3 4">
    <name type="scientific">Solirubrobacter deserti</name>
    <dbReference type="NCBI Taxonomy" id="2282478"/>
    <lineage>
        <taxon>Bacteria</taxon>
        <taxon>Bacillati</taxon>
        <taxon>Actinomycetota</taxon>
        <taxon>Thermoleophilia</taxon>
        <taxon>Solirubrobacterales</taxon>
        <taxon>Solirubrobacteraceae</taxon>
        <taxon>Solirubrobacter</taxon>
    </lineage>
</organism>
<feature type="transmembrane region" description="Helical" evidence="2">
    <location>
        <begin position="125"/>
        <end position="146"/>
    </location>
</feature>
<feature type="compositionally biased region" description="Basic and acidic residues" evidence="1">
    <location>
        <begin position="182"/>
        <end position="193"/>
    </location>
</feature>
<feature type="transmembrane region" description="Helical" evidence="2">
    <location>
        <begin position="54"/>
        <end position="77"/>
    </location>
</feature>
<keyword evidence="2" id="KW-0472">Membrane</keyword>
<keyword evidence="2" id="KW-0812">Transmembrane</keyword>
<feature type="region of interest" description="Disordered" evidence="1">
    <location>
        <begin position="149"/>
        <end position="267"/>
    </location>
</feature>
<feature type="compositionally biased region" description="Basic and acidic residues" evidence="1">
    <location>
        <begin position="226"/>
        <end position="237"/>
    </location>
</feature>
<keyword evidence="4" id="KW-1185">Reference proteome</keyword>
<sequence>MPAHPMPAAAARTAAAGVLFAVFAFVAGGVAVLAIVAARLIVAGDDHLAIEGASLVLLVVGFGLANAATLTLLTRIARPSTLTVAAAAAIVWPLSGHALLAAPVALVLVALLAMRDQRVRGSRRAGPTLGVALAAAATVMSIAGAVTATTERTAASPRGGDDTRAGREEAPAGSDEAPAPRGGDDTPTGREETPAGSDEAPAPRGDDTPTAQDGDDAPRGDATPAGRDEAPAPRGGDDVPTAPAGALPTPRADDAASTPRDASPGAATGPEAFVRAYYADLNAQRFAEAWAKLSPAVQATLGPYARWKAGYGTTISSTPRGFVVGDDRVTHMLVARDKGCDRARQFRVTWQLRSEGREWRVNGLAAVAIGSQEC</sequence>
<protein>
    <submittedName>
        <fullName evidence="3">Uncharacterized protein</fullName>
    </submittedName>
</protein>
<gene>
    <name evidence="3" type="ORF">OJ962_25670</name>
</gene>
<dbReference type="Proteomes" id="UP001147700">
    <property type="component" value="Unassembled WGS sequence"/>
</dbReference>
<feature type="transmembrane region" description="Helical" evidence="2">
    <location>
        <begin position="20"/>
        <end position="42"/>
    </location>
</feature>
<reference evidence="3" key="1">
    <citation type="submission" date="2022-10" db="EMBL/GenBank/DDBJ databases">
        <title>The WGS of Solirubrobacter sp. CPCC 204708.</title>
        <authorList>
            <person name="Jiang Z."/>
        </authorList>
    </citation>
    <scope>NUCLEOTIDE SEQUENCE</scope>
    <source>
        <strain evidence="3">CPCC 204708</strain>
    </source>
</reference>
<proteinExistence type="predicted"/>
<evidence type="ECO:0000313" key="4">
    <source>
        <dbReference type="Proteomes" id="UP001147700"/>
    </source>
</evidence>
<name>A0ABT4RQW6_9ACTN</name>
<comment type="caution">
    <text evidence="3">The sequence shown here is derived from an EMBL/GenBank/DDBJ whole genome shotgun (WGS) entry which is preliminary data.</text>
</comment>
<evidence type="ECO:0000256" key="2">
    <source>
        <dbReference type="SAM" id="Phobius"/>
    </source>
</evidence>
<keyword evidence="2" id="KW-1133">Transmembrane helix</keyword>
<feature type="transmembrane region" description="Helical" evidence="2">
    <location>
        <begin position="89"/>
        <end position="113"/>
    </location>
</feature>
<evidence type="ECO:0000313" key="3">
    <source>
        <dbReference type="EMBL" id="MDA0140911.1"/>
    </source>
</evidence>